<comment type="caution">
    <text evidence="1">The sequence shown here is derived from an EMBL/GenBank/DDBJ whole genome shotgun (WGS) entry which is preliminary data.</text>
</comment>
<proteinExistence type="predicted"/>
<name>A0ACC0VQ71_9STRA</name>
<evidence type="ECO:0000313" key="1">
    <source>
        <dbReference type="EMBL" id="KAI9908120.1"/>
    </source>
</evidence>
<accession>A0ACC0VQ71</accession>
<keyword evidence="2" id="KW-1185">Reference proteome</keyword>
<evidence type="ECO:0000313" key="2">
    <source>
        <dbReference type="Proteomes" id="UP001163321"/>
    </source>
</evidence>
<organism evidence="1 2">
    <name type="scientific">Peronosclerospora sorghi</name>
    <dbReference type="NCBI Taxonomy" id="230839"/>
    <lineage>
        <taxon>Eukaryota</taxon>
        <taxon>Sar</taxon>
        <taxon>Stramenopiles</taxon>
        <taxon>Oomycota</taxon>
        <taxon>Peronosporomycetes</taxon>
        <taxon>Peronosporales</taxon>
        <taxon>Peronosporaceae</taxon>
        <taxon>Peronosclerospora</taxon>
    </lineage>
</organism>
<protein>
    <submittedName>
        <fullName evidence="1">Uncharacterized protein</fullName>
    </submittedName>
</protein>
<dbReference type="Proteomes" id="UP001163321">
    <property type="component" value="Chromosome 8"/>
</dbReference>
<gene>
    <name evidence="1" type="ORF">PsorP6_004580</name>
</gene>
<sequence>MVDDYLHSMRVLLSSTCFFALIFHVSNRLSNRFVKTFRDFSISEQGDWCSRINSTIHAVVIVAGMICTLEQQTWDQNLLPTKEKPMHLAATLFSFSCGYFLFDLFVLMIWQVPLWRIFVIHHVVAVLPYLIYTLHAGCGMDLYLLQLFLMVEVAVIPLNITTFIEQLGYGKTKAHNFFYYLTYISWFVARVLLPIYNVYELWLKIIPDAATAPLCTVPAAFCGHVICAFCVGVFLFVWTPDVLAKWRVPVQQMEEYPEYKLTMRQSMTPRSNPILSPFGSSDGWGANYGATSTSTRESQKSLL</sequence>
<dbReference type="EMBL" id="CM047587">
    <property type="protein sequence ID" value="KAI9908120.1"/>
    <property type="molecule type" value="Genomic_DNA"/>
</dbReference>
<reference evidence="1 2" key="1">
    <citation type="journal article" date="2022" name="bioRxiv">
        <title>The genome of the oomycete Peronosclerospora sorghi, a cosmopolitan pathogen of maize and sorghum, is inflated with dispersed pseudogenes.</title>
        <authorList>
            <person name="Fletcher K."/>
            <person name="Martin F."/>
            <person name="Isakeit T."/>
            <person name="Cavanaugh K."/>
            <person name="Magill C."/>
            <person name="Michelmore R."/>
        </authorList>
    </citation>
    <scope>NUCLEOTIDE SEQUENCE [LARGE SCALE GENOMIC DNA]</scope>
    <source>
        <strain evidence="1">P6</strain>
    </source>
</reference>